<proteinExistence type="predicted"/>
<gene>
    <name evidence="2" type="ORF">HAKA00212_LOCUS2155</name>
</gene>
<feature type="region of interest" description="Disordered" evidence="1">
    <location>
        <begin position="252"/>
        <end position="300"/>
    </location>
</feature>
<evidence type="ECO:0000256" key="1">
    <source>
        <dbReference type="SAM" id="MobiDB-lite"/>
    </source>
</evidence>
<feature type="region of interest" description="Disordered" evidence="1">
    <location>
        <begin position="197"/>
        <end position="221"/>
    </location>
</feature>
<reference evidence="2" key="1">
    <citation type="submission" date="2021-01" db="EMBL/GenBank/DDBJ databases">
        <authorList>
            <person name="Corre E."/>
            <person name="Pelletier E."/>
            <person name="Niang G."/>
            <person name="Scheremetjew M."/>
            <person name="Finn R."/>
            <person name="Kale V."/>
            <person name="Holt S."/>
            <person name="Cochrane G."/>
            <person name="Meng A."/>
            <person name="Brown T."/>
            <person name="Cohen L."/>
        </authorList>
    </citation>
    <scope>NUCLEOTIDE SEQUENCE</scope>
    <source>
        <strain evidence="2">CCMP3107</strain>
    </source>
</reference>
<feature type="region of interest" description="Disordered" evidence="1">
    <location>
        <begin position="41"/>
        <end position="68"/>
    </location>
</feature>
<sequence length="300" mass="31663">MHHFSQHSQSFDSCYNTCSSDGYNSGIQTSVNEHTSFSLVGTQQGCTPTSSPKAGGKPPPTKSQRRQFTPGMRTLASLTDMELVLKEQPAPASTLPAQGVAVSPLITTRAVSWNSRSGSSAGQRYAVNQNRDSAVATSRGQMPSRSTSGKFGAGTAGSSNPGPHFLSPTSCKKIISTPLQKQYILPLQVTARTTSGIEERGGGHTRPPPISPLAAAGIGQRKQRPDCTIGAATTHFLKEQQPLLETIPMVVKNNSRGGSSSGSATMEQQHRKSSLNTTPPGSKDPFLASWAAIPPVIDDH</sequence>
<protein>
    <submittedName>
        <fullName evidence="2">Uncharacterized protein</fullName>
    </submittedName>
</protein>
<feature type="compositionally biased region" description="Polar residues" evidence="1">
    <location>
        <begin position="115"/>
        <end position="149"/>
    </location>
</feature>
<dbReference type="AlphaFoldDB" id="A0A7S3XJP4"/>
<evidence type="ECO:0000313" key="2">
    <source>
        <dbReference type="EMBL" id="CAE0623489.1"/>
    </source>
</evidence>
<feature type="region of interest" description="Disordered" evidence="1">
    <location>
        <begin position="115"/>
        <end position="164"/>
    </location>
</feature>
<organism evidence="2">
    <name type="scientific">Heterosigma akashiwo</name>
    <name type="common">Chromophytic alga</name>
    <name type="synonym">Heterosigma carterae</name>
    <dbReference type="NCBI Taxonomy" id="2829"/>
    <lineage>
        <taxon>Eukaryota</taxon>
        <taxon>Sar</taxon>
        <taxon>Stramenopiles</taxon>
        <taxon>Ochrophyta</taxon>
        <taxon>Raphidophyceae</taxon>
        <taxon>Chattonellales</taxon>
        <taxon>Chattonellaceae</taxon>
        <taxon>Heterosigma</taxon>
    </lineage>
</organism>
<feature type="compositionally biased region" description="Polar residues" evidence="1">
    <location>
        <begin position="41"/>
        <end position="52"/>
    </location>
</feature>
<accession>A0A7S3XJP4</accession>
<name>A0A7S3XJP4_HETAK</name>
<dbReference type="EMBL" id="HBIU01005569">
    <property type="protein sequence ID" value="CAE0623489.1"/>
    <property type="molecule type" value="Transcribed_RNA"/>
</dbReference>